<organism evidence="2 3">
    <name type="scientific">Candidatus Jidaibacter acanthamoebae</name>
    <dbReference type="NCBI Taxonomy" id="86105"/>
    <lineage>
        <taxon>Bacteria</taxon>
        <taxon>Pseudomonadati</taxon>
        <taxon>Pseudomonadota</taxon>
        <taxon>Alphaproteobacteria</taxon>
        <taxon>Rickettsiales</taxon>
        <taxon>Candidatus Midichloriaceae</taxon>
        <taxon>Candidatus Jidaibacter</taxon>
    </lineage>
</organism>
<protein>
    <submittedName>
        <fullName evidence="2">Uncharacterized protein</fullName>
    </submittedName>
</protein>
<dbReference type="Proteomes" id="UP000031258">
    <property type="component" value="Unassembled WGS sequence"/>
</dbReference>
<dbReference type="STRING" id="86105.NF27_CG00610"/>
<feature type="coiled-coil region" evidence="1">
    <location>
        <begin position="305"/>
        <end position="332"/>
    </location>
</feature>
<proteinExistence type="predicted"/>
<dbReference type="EMBL" id="JSWE01000058">
    <property type="protein sequence ID" value="KIE05881.1"/>
    <property type="molecule type" value="Genomic_DNA"/>
</dbReference>
<dbReference type="OrthoDB" id="9816957at2"/>
<dbReference type="AlphaFoldDB" id="A0A0C1N0P2"/>
<sequence length="514" mass="58138">MNNKISSIHFCDKIYFERDTTLFLRDQSVSLFGSKSTTIVRMLQGIWPGSISTPDKISISGVLSSNIRLLTDAERLGDLFALSLIHRIISITASSAKLYTDNSNIRPLFKYTTSLALSAIPALFLIYVVGYPAEDLILNACITQLSAAAISFVSLRASNFLRSLELISYDNEFSKTGYISRLLTSSAIDIFLSACLHGMQYYMNPVNQFGFHNTIVYCFKNHSSYSIHSASNLEIRQLIYSTIPLISIVDKAVWFLGKTAVDTCILGLNAFGYIPDIRSPFINAFANTNKEILEVGNKPIREPWTKKQRFEYKRMQEENKTAEQEITDLRKNIATIDYAKPDKEPDDRLRHRVKEKVKTRPSTSRVPGSIDKKEQLPQMEQEQDFTTPYKITTEIYTFYKIDSGLLKNTWGVLELKKYKGDENLFERSLASGHVSNKNSSIKYIKSSDKYEIRPRSTGDRILGKLEKGKAGFNGLASLGEAMDLYEKCKAACNGEEPSLIIFNQRVKHQDIGRA</sequence>
<dbReference type="RefSeq" id="WP_039455123.1">
    <property type="nucleotide sequence ID" value="NZ_JSWE01000058.1"/>
</dbReference>
<gene>
    <name evidence="2" type="ORF">NF27_CG00610</name>
</gene>
<keyword evidence="3" id="KW-1185">Reference proteome</keyword>
<name>A0A0C1N0P2_9RICK</name>
<accession>A0A0C1N0P2</accession>
<evidence type="ECO:0000313" key="3">
    <source>
        <dbReference type="Proteomes" id="UP000031258"/>
    </source>
</evidence>
<evidence type="ECO:0000313" key="2">
    <source>
        <dbReference type="EMBL" id="KIE05881.1"/>
    </source>
</evidence>
<evidence type="ECO:0000256" key="1">
    <source>
        <dbReference type="SAM" id="Coils"/>
    </source>
</evidence>
<keyword evidence="1" id="KW-0175">Coiled coil</keyword>
<comment type="caution">
    <text evidence="2">The sequence shown here is derived from an EMBL/GenBank/DDBJ whole genome shotgun (WGS) entry which is preliminary data.</text>
</comment>
<reference evidence="2 3" key="1">
    <citation type="submission" date="2014-11" db="EMBL/GenBank/DDBJ databases">
        <title>A Rickettsiales Symbiont of Amoebae With Ancient Features.</title>
        <authorList>
            <person name="Schulz F."/>
            <person name="Martijn J."/>
            <person name="Wascher F."/>
            <person name="Kostanjsek R."/>
            <person name="Ettema T.J."/>
            <person name="Horn M."/>
        </authorList>
    </citation>
    <scope>NUCLEOTIDE SEQUENCE [LARGE SCALE GENOMIC DNA]</scope>
    <source>
        <strain evidence="2 3">UWC36</strain>
    </source>
</reference>